<dbReference type="OrthoDB" id="515270at2759"/>
<dbReference type="SUPFAM" id="SSF57756">
    <property type="entry name" value="Retrovirus zinc finger-like domains"/>
    <property type="match status" value="1"/>
</dbReference>
<evidence type="ECO:0000256" key="2">
    <source>
        <dbReference type="PROSITE-ProRule" id="PRU00047"/>
    </source>
</evidence>
<keyword evidence="6" id="KW-1185">Reference proteome</keyword>
<name>A0A8H5BKC2_9AGAR</name>
<keyword evidence="2" id="KW-0862">Zinc</keyword>
<reference evidence="5 6" key="1">
    <citation type="journal article" date="2020" name="ISME J.">
        <title>Uncovering the hidden diversity of litter-decomposition mechanisms in mushroom-forming fungi.</title>
        <authorList>
            <person name="Floudas D."/>
            <person name="Bentzer J."/>
            <person name="Ahren D."/>
            <person name="Johansson T."/>
            <person name="Persson P."/>
            <person name="Tunlid A."/>
        </authorList>
    </citation>
    <scope>NUCLEOTIDE SEQUENCE [LARGE SCALE GENOMIC DNA]</scope>
    <source>
        <strain evidence="5 6">CBS 291.85</strain>
    </source>
</reference>
<evidence type="ECO:0000313" key="5">
    <source>
        <dbReference type="EMBL" id="KAF5324965.1"/>
    </source>
</evidence>
<dbReference type="Proteomes" id="UP000559256">
    <property type="component" value="Unassembled WGS sequence"/>
</dbReference>
<gene>
    <name evidence="5" type="ORF">D9758_017742</name>
</gene>
<organism evidence="5 6">
    <name type="scientific">Tetrapyrgos nigripes</name>
    <dbReference type="NCBI Taxonomy" id="182062"/>
    <lineage>
        <taxon>Eukaryota</taxon>
        <taxon>Fungi</taxon>
        <taxon>Dikarya</taxon>
        <taxon>Basidiomycota</taxon>
        <taxon>Agaricomycotina</taxon>
        <taxon>Agaricomycetes</taxon>
        <taxon>Agaricomycetidae</taxon>
        <taxon>Agaricales</taxon>
        <taxon>Marasmiineae</taxon>
        <taxon>Marasmiaceae</taxon>
        <taxon>Tetrapyrgos</taxon>
    </lineage>
</organism>
<dbReference type="InterPro" id="IPR001878">
    <property type="entry name" value="Znf_CCHC"/>
</dbReference>
<dbReference type="GO" id="GO:0008270">
    <property type="term" value="F:zinc ion binding"/>
    <property type="evidence" value="ECO:0007669"/>
    <property type="project" value="UniProtKB-KW"/>
</dbReference>
<proteinExistence type="predicted"/>
<feature type="domain" description="CCHC-type" evidence="4">
    <location>
        <begin position="204"/>
        <end position="219"/>
    </location>
</feature>
<feature type="region of interest" description="Disordered" evidence="3">
    <location>
        <begin position="144"/>
        <end position="198"/>
    </location>
</feature>
<comment type="caution">
    <text evidence="5">The sequence shown here is derived from an EMBL/GenBank/DDBJ whole genome shotgun (WGS) entry which is preliminary data.</text>
</comment>
<sequence length="249" mass="28483">MMGKIYEEDDDYSDSDKESTSDSSSLKSTTKKRSWTLREVKREFLRDFKPTSRESQAQTKIETIRMEGALVDIDKYNSQFKLYAKDTGYNDKGLMKYYRKGLPKGLVDRISYLPSQPKNLAALQKVAVKQHMIWVERQTEKALWNKQRGEGGQQSRGSQGTGGSRMRSMEVNAFQSNTPGASSNTKYPPKLTNEERERMKREGRCFSCCEKGHTTWNCPTFPRSTTTNTNNTTFRPSIRTTTTTTEPSS</sequence>
<feature type="compositionally biased region" description="Gly residues" evidence="3">
    <location>
        <begin position="150"/>
        <end position="163"/>
    </location>
</feature>
<keyword evidence="2" id="KW-0479">Metal-binding</keyword>
<protein>
    <recommendedName>
        <fullName evidence="4">CCHC-type domain-containing protein</fullName>
    </recommendedName>
</protein>
<dbReference type="GO" id="GO:0006397">
    <property type="term" value="P:mRNA processing"/>
    <property type="evidence" value="ECO:0007669"/>
    <property type="project" value="UniProtKB-KW"/>
</dbReference>
<dbReference type="AlphaFoldDB" id="A0A8H5BKC2"/>
<evidence type="ECO:0000313" key="6">
    <source>
        <dbReference type="Proteomes" id="UP000559256"/>
    </source>
</evidence>
<keyword evidence="1" id="KW-0507">mRNA processing</keyword>
<evidence type="ECO:0000259" key="4">
    <source>
        <dbReference type="PROSITE" id="PS50158"/>
    </source>
</evidence>
<feature type="region of interest" description="Disordered" evidence="3">
    <location>
        <begin position="226"/>
        <end position="249"/>
    </location>
</feature>
<evidence type="ECO:0000256" key="1">
    <source>
        <dbReference type="ARBA" id="ARBA00022664"/>
    </source>
</evidence>
<dbReference type="InterPro" id="IPR036875">
    <property type="entry name" value="Znf_CCHC_sf"/>
</dbReference>
<feature type="compositionally biased region" description="Polar residues" evidence="3">
    <location>
        <begin position="173"/>
        <end position="186"/>
    </location>
</feature>
<accession>A0A8H5BKC2</accession>
<evidence type="ECO:0000256" key="3">
    <source>
        <dbReference type="SAM" id="MobiDB-lite"/>
    </source>
</evidence>
<dbReference type="GO" id="GO:0003676">
    <property type="term" value="F:nucleic acid binding"/>
    <property type="evidence" value="ECO:0007669"/>
    <property type="project" value="InterPro"/>
</dbReference>
<feature type="region of interest" description="Disordered" evidence="3">
    <location>
        <begin position="1"/>
        <end position="33"/>
    </location>
</feature>
<keyword evidence="2" id="KW-0863">Zinc-finger</keyword>
<dbReference type="PROSITE" id="PS50158">
    <property type="entry name" value="ZF_CCHC"/>
    <property type="match status" value="1"/>
</dbReference>
<dbReference type="EMBL" id="JAACJM010000385">
    <property type="protein sequence ID" value="KAF5324965.1"/>
    <property type="molecule type" value="Genomic_DNA"/>
</dbReference>